<dbReference type="EMBL" id="JBBWWR010000018">
    <property type="protein sequence ID" value="KAK8943590.1"/>
    <property type="molecule type" value="Genomic_DNA"/>
</dbReference>
<sequence length="60" mass="7016">MVLVVIYLDFLLSQFHLYCLLTKLKLVYCFKNIFEPHMEPVQSVKCVWCSEESCTVLPSS</sequence>
<evidence type="ECO:0000313" key="2">
    <source>
        <dbReference type="Proteomes" id="UP001412067"/>
    </source>
</evidence>
<dbReference type="Proteomes" id="UP001412067">
    <property type="component" value="Unassembled WGS sequence"/>
</dbReference>
<protein>
    <submittedName>
        <fullName evidence="1">Uncharacterized protein</fullName>
    </submittedName>
</protein>
<gene>
    <name evidence="1" type="ORF">KSP40_PGU022527</name>
</gene>
<name>A0ABR2LL64_9ASPA</name>
<proteinExistence type="predicted"/>
<evidence type="ECO:0000313" key="1">
    <source>
        <dbReference type="EMBL" id="KAK8943590.1"/>
    </source>
</evidence>
<organism evidence="1 2">
    <name type="scientific">Platanthera guangdongensis</name>
    <dbReference type="NCBI Taxonomy" id="2320717"/>
    <lineage>
        <taxon>Eukaryota</taxon>
        <taxon>Viridiplantae</taxon>
        <taxon>Streptophyta</taxon>
        <taxon>Embryophyta</taxon>
        <taxon>Tracheophyta</taxon>
        <taxon>Spermatophyta</taxon>
        <taxon>Magnoliopsida</taxon>
        <taxon>Liliopsida</taxon>
        <taxon>Asparagales</taxon>
        <taxon>Orchidaceae</taxon>
        <taxon>Orchidoideae</taxon>
        <taxon>Orchideae</taxon>
        <taxon>Orchidinae</taxon>
        <taxon>Platanthera</taxon>
    </lineage>
</organism>
<comment type="caution">
    <text evidence="1">The sequence shown here is derived from an EMBL/GenBank/DDBJ whole genome shotgun (WGS) entry which is preliminary data.</text>
</comment>
<accession>A0ABR2LL64</accession>
<keyword evidence="2" id="KW-1185">Reference proteome</keyword>
<reference evidence="1 2" key="1">
    <citation type="journal article" date="2022" name="Nat. Plants">
        <title>Genomes of leafy and leafless Platanthera orchids illuminate the evolution of mycoheterotrophy.</title>
        <authorList>
            <person name="Li M.H."/>
            <person name="Liu K.W."/>
            <person name="Li Z."/>
            <person name="Lu H.C."/>
            <person name="Ye Q.L."/>
            <person name="Zhang D."/>
            <person name="Wang J.Y."/>
            <person name="Li Y.F."/>
            <person name="Zhong Z.M."/>
            <person name="Liu X."/>
            <person name="Yu X."/>
            <person name="Liu D.K."/>
            <person name="Tu X.D."/>
            <person name="Liu B."/>
            <person name="Hao Y."/>
            <person name="Liao X.Y."/>
            <person name="Jiang Y.T."/>
            <person name="Sun W.H."/>
            <person name="Chen J."/>
            <person name="Chen Y.Q."/>
            <person name="Ai Y."/>
            <person name="Zhai J.W."/>
            <person name="Wu S.S."/>
            <person name="Zhou Z."/>
            <person name="Hsiao Y.Y."/>
            <person name="Wu W.L."/>
            <person name="Chen Y.Y."/>
            <person name="Lin Y.F."/>
            <person name="Hsu J.L."/>
            <person name="Li C.Y."/>
            <person name="Wang Z.W."/>
            <person name="Zhao X."/>
            <person name="Zhong W.Y."/>
            <person name="Ma X.K."/>
            <person name="Ma L."/>
            <person name="Huang J."/>
            <person name="Chen G.Z."/>
            <person name="Huang M.Z."/>
            <person name="Huang L."/>
            <person name="Peng D.H."/>
            <person name="Luo Y.B."/>
            <person name="Zou S.Q."/>
            <person name="Chen S.P."/>
            <person name="Lan S."/>
            <person name="Tsai W.C."/>
            <person name="Van de Peer Y."/>
            <person name="Liu Z.J."/>
        </authorList>
    </citation>
    <scope>NUCLEOTIDE SEQUENCE [LARGE SCALE GENOMIC DNA]</scope>
    <source>
        <strain evidence="1">Lor288</strain>
    </source>
</reference>